<evidence type="ECO:0000256" key="3">
    <source>
        <dbReference type="ARBA" id="ARBA00023136"/>
    </source>
</evidence>
<dbReference type="Pfam" id="PF07690">
    <property type="entry name" value="MFS_1"/>
    <property type="match status" value="1"/>
</dbReference>
<feature type="transmembrane region" description="Helical" evidence="4">
    <location>
        <begin position="220"/>
        <end position="238"/>
    </location>
</feature>
<evidence type="ECO:0000256" key="4">
    <source>
        <dbReference type="SAM" id="Phobius"/>
    </source>
</evidence>
<proteinExistence type="predicted"/>
<dbReference type="GO" id="GO:0022857">
    <property type="term" value="F:transmembrane transporter activity"/>
    <property type="evidence" value="ECO:0007669"/>
    <property type="project" value="InterPro"/>
</dbReference>
<keyword evidence="2 4" id="KW-1133">Transmembrane helix</keyword>
<feature type="transmembrane region" description="Helical" evidence="4">
    <location>
        <begin position="258"/>
        <end position="278"/>
    </location>
</feature>
<evidence type="ECO:0000313" key="6">
    <source>
        <dbReference type="Proteomes" id="UP000611723"/>
    </source>
</evidence>
<evidence type="ECO:0000313" key="5">
    <source>
        <dbReference type="EMBL" id="MBK6263941.1"/>
    </source>
</evidence>
<dbReference type="InterPro" id="IPR036259">
    <property type="entry name" value="MFS_trans_sf"/>
</dbReference>
<sequence>MVQVQTQNTTIQWKQMASLLALYASVIIGWIAYHRYQPALLASFGLQQYSSFLVWAQGIILVLTPPLAGKLGDMYRNKFGNRLRIITLGVSFAAMIFMTVAFTLLINPGDWVLFVLPVLIVLWLFAMSLFTSPAISMVELFSPSIKLPLTVAALTIVADLLYSLEPIIVDIIDFLGGALTFALGGVIVSISGYLLRKNSLDSFSENKEQRPDEVKPKSNLWIVLLVGMGLGLVSGIVIEIFPEFLDKLNTTVGISGKWLVSVLLIVTAVFSIPASIYVQNRSLSKNLVIFLSLTALTLTGIFLIENRMVLLVLLFVFAIFYAVINVCSLPLALRNTSVEHKVFGVGIFFCGFEIPNSIIDIAMI</sequence>
<dbReference type="InterPro" id="IPR011701">
    <property type="entry name" value="MFS"/>
</dbReference>
<dbReference type="SUPFAM" id="SSF103473">
    <property type="entry name" value="MFS general substrate transporter"/>
    <property type="match status" value="2"/>
</dbReference>
<keyword evidence="3 4" id="KW-0472">Membrane</keyword>
<feature type="transmembrane region" description="Helical" evidence="4">
    <location>
        <begin position="174"/>
        <end position="195"/>
    </location>
</feature>
<feature type="transmembrane region" description="Helical" evidence="4">
    <location>
        <begin position="111"/>
        <end position="135"/>
    </location>
</feature>
<feature type="transmembrane region" description="Helical" evidence="4">
    <location>
        <begin position="310"/>
        <end position="333"/>
    </location>
</feature>
<feature type="transmembrane region" description="Helical" evidence="4">
    <location>
        <begin position="53"/>
        <end position="71"/>
    </location>
</feature>
<name>A0A934WW08_9BACT</name>
<protein>
    <recommendedName>
        <fullName evidence="7">MFS transporter</fullName>
    </recommendedName>
</protein>
<reference evidence="5" key="1">
    <citation type="submission" date="2021-01" db="EMBL/GenBank/DDBJ databases">
        <title>Marivirga aurantiaca sp. nov., isolated from intertidal surface sediments.</title>
        <authorList>
            <person name="Zhang M."/>
        </authorList>
    </citation>
    <scope>NUCLEOTIDE SEQUENCE</scope>
    <source>
        <strain evidence="5">S37H4</strain>
    </source>
</reference>
<gene>
    <name evidence="5" type="ORF">JKA74_02735</name>
</gene>
<evidence type="ECO:0000256" key="1">
    <source>
        <dbReference type="ARBA" id="ARBA00022692"/>
    </source>
</evidence>
<dbReference type="Gene3D" id="1.20.1250.20">
    <property type="entry name" value="MFS general substrate transporter like domains"/>
    <property type="match status" value="1"/>
</dbReference>
<keyword evidence="1 4" id="KW-0812">Transmembrane</keyword>
<dbReference type="Proteomes" id="UP000611723">
    <property type="component" value="Unassembled WGS sequence"/>
</dbReference>
<feature type="transmembrane region" description="Helical" evidence="4">
    <location>
        <begin position="83"/>
        <end position="105"/>
    </location>
</feature>
<feature type="transmembrane region" description="Helical" evidence="4">
    <location>
        <begin position="16"/>
        <end position="33"/>
    </location>
</feature>
<evidence type="ECO:0008006" key="7">
    <source>
        <dbReference type="Google" id="ProtNLM"/>
    </source>
</evidence>
<feature type="transmembrane region" description="Helical" evidence="4">
    <location>
        <begin position="287"/>
        <end position="304"/>
    </location>
</feature>
<evidence type="ECO:0000256" key="2">
    <source>
        <dbReference type="ARBA" id="ARBA00022989"/>
    </source>
</evidence>
<accession>A0A934WW08</accession>
<dbReference type="EMBL" id="JAEQBW010000001">
    <property type="protein sequence ID" value="MBK6263941.1"/>
    <property type="molecule type" value="Genomic_DNA"/>
</dbReference>
<dbReference type="AlphaFoldDB" id="A0A934WW08"/>
<feature type="transmembrane region" description="Helical" evidence="4">
    <location>
        <begin position="147"/>
        <end position="168"/>
    </location>
</feature>
<keyword evidence="6" id="KW-1185">Reference proteome</keyword>
<comment type="caution">
    <text evidence="5">The sequence shown here is derived from an EMBL/GenBank/DDBJ whole genome shotgun (WGS) entry which is preliminary data.</text>
</comment>
<organism evidence="5 6">
    <name type="scientific">Marivirga aurantiaca</name>
    <dbReference type="NCBI Taxonomy" id="2802615"/>
    <lineage>
        <taxon>Bacteria</taxon>
        <taxon>Pseudomonadati</taxon>
        <taxon>Bacteroidota</taxon>
        <taxon>Cytophagia</taxon>
        <taxon>Cytophagales</taxon>
        <taxon>Marivirgaceae</taxon>
        <taxon>Marivirga</taxon>
    </lineage>
</organism>
<dbReference type="RefSeq" id="WP_201429623.1">
    <property type="nucleotide sequence ID" value="NZ_JAEQBW010000001.1"/>
</dbReference>